<dbReference type="STRING" id="702745.SAMN05421818_10480"/>
<reference evidence="8" key="1">
    <citation type="submission" date="2016-10" db="EMBL/GenBank/DDBJ databases">
        <authorList>
            <person name="Varghese N."/>
            <person name="Submissions S."/>
        </authorList>
    </citation>
    <scope>NUCLEOTIDE SEQUENCE [LARGE SCALE GENOMIC DNA]</scope>
    <source>
        <strain evidence="8">DSM 23313</strain>
    </source>
</reference>
<evidence type="ECO:0000256" key="5">
    <source>
        <dbReference type="ARBA" id="ARBA00023136"/>
    </source>
</evidence>
<keyword evidence="5 6" id="KW-0472">Membrane</keyword>
<evidence type="ECO:0000313" key="8">
    <source>
        <dbReference type="Proteomes" id="UP000243588"/>
    </source>
</evidence>
<protein>
    <submittedName>
        <fullName evidence="7">Polysaccharide transporter, PST family</fullName>
    </submittedName>
</protein>
<dbReference type="PANTHER" id="PTHR30250:SF11">
    <property type="entry name" value="O-ANTIGEN TRANSPORTER-RELATED"/>
    <property type="match status" value="1"/>
</dbReference>
<dbReference type="InterPro" id="IPR050833">
    <property type="entry name" value="Poly_Biosynth_Transport"/>
</dbReference>
<feature type="transmembrane region" description="Helical" evidence="6">
    <location>
        <begin position="95"/>
        <end position="118"/>
    </location>
</feature>
<proteinExistence type="predicted"/>
<keyword evidence="4 6" id="KW-1133">Transmembrane helix</keyword>
<feature type="transmembrane region" description="Helical" evidence="6">
    <location>
        <begin position="387"/>
        <end position="409"/>
    </location>
</feature>
<feature type="transmembrane region" description="Helical" evidence="6">
    <location>
        <begin position="50"/>
        <end position="74"/>
    </location>
</feature>
<feature type="transmembrane region" description="Helical" evidence="6">
    <location>
        <begin position="329"/>
        <end position="350"/>
    </location>
</feature>
<sequence length="413" mass="47064">MSILKKIKQQLKNKDVKVLLENFLSLSLLQVVGYILPLLTLPYIAKVIGVAYFGEIAFASAVIVFFQTLVDYGYNYTGVRDISRIRENKEEVSKVYSTIFFSKLILMVLGFIILVLLIFMIPEFERNRKILLFTFSIIPGYILYPEWLFQGLEKMKYSAILSTIIKLIFTLLIFIVVKSGNDYVYIPLINGAGFLIVGILAFFFIKRLGYSLVRVSVKEIIISLKGSTDMFISLILPNLYTNMSTIFLGNYWGRVSTGIFDAGNKFIGLSQQFTNVLSRAFYPYLARKLEKHSIFERISLILSLIISVGLYFLAPLIVSVFYNNDFVDAVIVIRIMSISPIFIFMMNAYGTNYLVLKGREHVLRNIVLVCSILGLGLSWILVKKYSFIGAAIAITSIWALRGLLTMYYAKRKI</sequence>
<feature type="transmembrane region" description="Helical" evidence="6">
    <location>
        <begin position="130"/>
        <end position="147"/>
    </location>
</feature>
<evidence type="ECO:0000313" key="7">
    <source>
        <dbReference type="EMBL" id="SDH45584.1"/>
    </source>
</evidence>
<feature type="transmembrane region" description="Helical" evidence="6">
    <location>
        <begin position="20"/>
        <end position="44"/>
    </location>
</feature>
<accession>A0A1G8CJD5</accession>
<feature type="transmembrane region" description="Helical" evidence="6">
    <location>
        <begin position="298"/>
        <end position="323"/>
    </location>
</feature>
<dbReference type="Pfam" id="PF01943">
    <property type="entry name" value="Polysacc_synt"/>
    <property type="match status" value="1"/>
</dbReference>
<gene>
    <name evidence="7" type="ORF">SAMN05421818_10480</name>
</gene>
<keyword evidence="8" id="KW-1185">Reference proteome</keyword>
<dbReference type="EMBL" id="FNDQ01000004">
    <property type="protein sequence ID" value="SDH45584.1"/>
    <property type="molecule type" value="Genomic_DNA"/>
</dbReference>
<evidence type="ECO:0000256" key="6">
    <source>
        <dbReference type="SAM" id="Phobius"/>
    </source>
</evidence>
<comment type="subcellular location">
    <subcellularLocation>
        <location evidence="1">Cell membrane</location>
        <topology evidence="1">Multi-pass membrane protein</topology>
    </subcellularLocation>
</comment>
<dbReference type="InterPro" id="IPR002797">
    <property type="entry name" value="Polysacc_synth"/>
</dbReference>
<name>A0A1G8CJD5_9FLAO</name>
<dbReference type="Proteomes" id="UP000243588">
    <property type="component" value="Unassembled WGS sequence"/>
</dbReference>
<evidence type="ECO:0000256" key="3">
    <source>
        <dbReference type="ARBA" id="ARBA00022692"/>
    </source>
</evidence>
<evidence type="ECO:0000256" key="4">
    <source>
        <dbReference type="ARBA" id="ARBA00022989"/>
    </source>
</evidence>
<dbReference type="CDD" id="cd13128">
    <property type="entry name" value="MATE_Wzx_like"/>
    <property type="match status" value="1"/>
</dbReference>
<dbReference type="PANTHER" id="PTHR30250">
    <property type="entry name" value="PST FAMILY PREDICTED COLANIC ACID TRANSPORTER"/>
    <property type="match status" value="1"/>
</dbReference>
<evidence type="ECO:0000256" key="2">
    <source>
        <dbReference type="ARBA" id="ARBA00022475"/>
    </source>
</evidence>
<feature type="transmembrane region" description="Helical" evidence="6">
    <location>
        <begin position="159"/>
        <end position="177"/>
    </location>
</feature>
<evidence type="ECO:0000256" key="1">
    <source>
        <dbReference type="ARBA" id="ARBA00004651"/>
    </source>
</evidence>
<organism evidence="7 8">
    <name type="scientific">Myroides phaeus</name>
    <dbReference type="NCBI Taxonomy" id="702745"/>
    <lineage>
        <taxon>Bacteria</taxon>
        <taxon>Pseudomonadati</taxon>
        <taxon>Bacteroidota</taxon>
        <taxon>Flavobacteriia</taxon>
        <taxon>Flavobacteriales</taxon>
        <taxon>Flavobacteriaceae</taxon>
        <taxon>Myroides</taxon>
    </lineage>
</organism>
<dbReference type="AlphaFoldDB" id="A0A1G8CJD5"/>
<keyword evidence="2" id="KW-1003">Cell membrane</keyword>
<feature type="transmembrane region" description="Helical" evidence="6">
    <location>
        <begin position="183"/>
        <end position="205"/>
    </location>
</feature>
<keyword evidence="3 6" id="KW-0812">Transmembrane</keyword>
<feature type="transmembrane region" description="Helical" evidence="6">
    <location>
        <begin position="362"/>
        <end position="381"/>
    </location>
</feature>
<dbReference type="GO" id="GO:0005886">
    <property type="term" value="C:plasma membrane"/>
    <property type="evidence" value="ECO:0007669"/>
    <property type="project" value="UniProtKB-SubCell"/>
</dbReference>